<reference evidence="1 2" key="1">
    <citation type="journal article" date="2010" name="Nature">
        <title>Perigord black truffle genome uncovers evolutionary origins and mechanisms of symbiosis.</title>
        <authorList>
            <person name="Martin F."/>
            <person name="Kohler A."/>
            <person name="Murat C."/>
            <person name="Balestrini R."/>
            <person name="Coutinho P.M."/>
            <person name="Jaillon O."/>
            <person name="Montanini B."/>
            <person name="Morin E."/>
            <person name="Noel B."/>
            <person name="Percudani R."/>
            <person name="Porcel B."/>
            <person name="Rubini A."/>
            <person name="Amicucci A."/>
            <person name="Amselem J."/>
            <person name="Anthouard V."/>
            <person name="Arcioni S."/>
            <person name="Artiguenave F."/>
            <person name="Aury J.M."/>
            <person name="Ballario P."/>
            <person name="Bolchi A."/>
            <person name="Brenna A."/>
            <person name="Brun A."/>
            <person name="Buee M."/>
            <person name="Cantarel B."/>
            <person name="Chevalier G."/>
            <person name="Couloux A."/>
            <person name="Da Silva C."/>
            <person name="Denoeud F."/>
            <person name="Duplessis S."/>
            <person name="Ghignone S."/>
            <person name="Hilselberger B."/>
            <person name="Iotti M."/>
            <person name="Marcais B."/>
            <person name="Mello A."/>
            <person name="Miranda M."/>
            <person name="Pacioni G."/>
            <person name="Quesneville H."/>
            <person name="Riccioni C."/>
            <person name="Ruotolo R."/>
            <person name="Splivallo R."/>
            <person name="Stocchi V."/>
            <person name="Tisserant E."/>
            <person name="Viscomi A.R."/>
            <person name="Zambonelli A."/>
            <person name="Zampieri E."/>
            <person name="Henrissat B."/>
            <person name="Lebrun M.H."/>
            <person name="Paolocci F."/>
            <person name="Bonfante P."/>
            <person name="Ottonello S."/>
            <person name="Wincker P."/>
        </authorList>
    </citation>
    <scope>NUCLEOTIDE SEQUENCE [LARGE SCALE GENOMIC DNA]</scope>
    <source>
        <strain evidence="1 2">Mel28</strain>
    </source>
</reference>
<dbReference type="Proteomes" id="UP000006911">
    <property type="component" value="Unassembled WGS sequence"/>
</dbReference>
<sequence length="80" mass="9472">MMKEAEKRWHLFGTLSIQLYQSSLHPSTDTIGRHNSASLSHKHPKDFDLFIFTFHPIRRIVPRKNQQSLHKTRHHDSNSN</sequence>
<gene>
    <name evidence="1" type="ORF">GSTUM_00002664001</name>
</gene>
<organism evidence="1 2">
    <name type="scientific">Tuber melanosporum (strain Mel28)</name>
    <name type="common">Perigord black truffle</name>
    <dbReference type="NCBI Taxonomy" id="656061"/>
    <lineage>
        <taxon>Eukaryota</taxon>
        <taxon>Fungi</taxon>
        <taxon>Dikarya</taxon>
        <taxon>Ascomycota</taxon>
        <taxon>Pezizomycotina</taxon>
        <taxon>Pezizomycetes</taxon>
        <taxon>Pezizales</taxon>
        <taxon>Tuberaceae</taxon>
        <taxon>Tuber</taxon>
    </lineage>
</organism>
<dbReference type="EMBL" id="FN430032">
    <property type="protein sequence ID" value="CAZ80592.1"/>
    <property type="molecule type" value="Genomic_DNA"/>
</dbReference>
<dbReference type="RefSeq" id="XP_002836401.1">
    <property type="nucleotide sequence ID" value="XM_002836355.1"/>
</dbReference>
<dbReference type="AlphaFoldDB" id="D5G7U9"/>
<dbReference type="KEGG" id="tml:GSTUM_00002664001"/>
<keyword evidence="2" id="KW-1185">Reference proteome</keyword>
<dbReference type="HOGENOM" id="CLU_2591517_0_0_1"/>
<proteinExistence type="predicted"/>
<accession>D5G7U9</accession>
<name>D5G7U9_TUBMM</name>
<dbReference type="GeneID" id="9181411"/>
<evidence type="ECO:0000313" key="2">
    <source>
        <dbReference type="Proteomes" id="UP000006911"/>
    </source>
</evidence>
<evidence type="ECO:0000313" key="1">
    <source>
        <dbReference type="EMBL" id="CAZ80592.1"/>
    </source>
</evidence>
<dbReference type="InParanoid" id="D5G7U9"/>
<protein>
    <submittedName>
        <fullName evidence="1">(Perigord truffle) hypothetical protein</fullName>
    </submittedName>
</protein>